<reference evidence="1" key="1">
    <citation type="submission" date="2021-01" db="EMBL/GenBank/DDBJ databases">
        <title>Whole genome shotgun sequence of Rugosimonospora africana NBRC 104875.</title>
        <authorList>
            <person name="Komaki H."/>
            <person name="Tamura T."/>
        </authorList>
    </citation>
    <scope>NUCLEOTIDE SEQUENCE</scope>
    <source>
        <strain evidence="1">NBRC 104875</strain>
    </source>
</reference>
<protein>
    <submittedName>
        <fullName evidence="1">Uncharacterized protein</fullName>
    </submittedName>
</protein>
<name>A0A8J3R0M7_9ACTN</name>
<organism evidence="1 2">
    <name type="scientific">Rugosimonospora africana</name>
    <dbReference type="NCBI Taxonomy" id="556532"/>
    <lineage>
        <taxon>Bacteria</taxon>
        <taxon>Bacillati</taxon>
        <taxon>Actinomycetota</taxon>
        <taxon>Actinomycetes</taxon>
        <taxon>Micromonosporales</taxon>
        <taxon>Micromonosporaceae</taxon>
        <taxon>Rugosimonospora</taxon>
    </lineage>
</organism>
<gene>
    <name evidence="1" type="ORF">Raf01_78510</name>
</gene>
<comment type="caution">
    <text evidence="1">The sequence shown here is derived from an EMBL/GenBank/DDBJ whole genome shotgun (WGS) entry which is preliminary data.</text>
</comment>
<evidence type="ECO:0000313" key="2">
    <source>
        <dbReference type="Proteomes" id="UP000642748"/>
    </source>
</evidence>
<keyword evidence="2" id="KW-1185">Reference proteome</keyword>
<evidence type="ECO:0000313" key="1">
    <source>
        <dbReference type="EMBL" id="GIH19679.1"/>
    </source>
</evidence>
<dbReference type="AlphaFoldDB" id="A0A8J3R0M7"/>
<dbReference type="EMBL" id="BONZ01000083">
    <property type="protein sequence ID" value="GIH19679.1"/>
    <property type="molecule type" value="Genomic_DNA"/>
</dbReference>
<accession>A0A8J3R0M7</accession>
<dbReference type="RefSeq" id="WP_239134309.1">
    <property type="nucleotide sequence ID" value="NZ_BONZ01000083.1"/>
</dbReference>
<sequence>MSANRGVPAEAVPSPELVAAWFVLGQAGLERVPWWAAHWLIAGRDGQALRELAGLNGRDVHEVRDLLPAALAEMSVALPPTTVAAAVVVFDSLARRCLTREAGERWVAQVVEDVVTRAGYSSEVIDLPLGHLYGIDDEWGAGWGRTVGELKAAVRAACARQLRTYSRPAT</sequence>
<proteinExistence type="predicted"/>
<dbReference type="Proteomes" id="UP000642748">
    <property type="component" value="Unassembled WGS sequence"/>
</dbReference>